<dbReference type="InterPro" id="IPR008621">
    <property type="entry name" value="Cbb3-typ_cyt_oxidase_comp"/>
</dbReference>
<dbReference type="Proteomes" id="UP001525968">
    <property type="component" value="Unassembled WGS sequence"/>
</dbReference>
<organism evidence="2 3">
    <name type="scientific">Acidovorax bellezanensis</name>
    <dbReference type="NCBI Taxonomy" id="2976702"/>
    <lineage>
        <taxon>Bacteria</taxon>
        <taxon>Pseudomonadati</taxon>
        <taxon>Pseudomonadota</taxon>
        <taxon>Betaproteobacteria</taxon>
        <taxon>Burkholderiales</taxon>
        <taxon>Comamonadaceae</taxon>
        <taxon>Acidovorax</taxon>
    </lineage>
</organism>
<evidence type="ECO:0000313" key="2">
    <source>
        <dbReference type="EMBL" id="MCT9811662.1"/>
    </source>
</evidence>
<dbReference type="EMBL" id="JAODYH010000006">
    <property type="protein sequence ID" value="MCT9811662.1"/>
    <property type="molecule type" value="Genomic_DNA"/>
</dbReference>
<sequence length="45" mass="5207">MDVTTLRIVATLASLACFVGIWWWAYSSRNQARFDEAARLPFEQD</sequence>
<keyword evidence="1" id="KW-0812">Transmembrane</keyword>
<reference evidence="2 3" key="1">
    <citation type="submission" date="2022-09" db="EMBL/GenBank/DDBJ databases">
        <title>Draft genome of isolate Be4.</title>
        <authorList>
            <person name="Sanchez-Castro I."/>
            <person name="Martinez-Rodriguez P."/>
            <person name="Descostes M."/>
            <person name="Merroun M."/>
        </authorList>
    </citation>
    <scope>NUCLEOTIDE SEQUENCE [LARGE SCALE GENOMIC DNA]</scope>
    <source>
        <strain evidence="2 3">Be4</strain>
    </source>
</reference>
<keyword evidence="1" id="KW-1133">Transmembrane helix</keyword>
<dbReference type="CDD" id="cd01324">
    <property type="entry name" value="cbb3_Oxidase_CcoQ"/>
    <property type="match status" value="1"/>
</dbReference>
<accession>A0ABT2PME6</accession>
<name>A0ABT2PME6_9BURK</name>
<evidence type="ECO:0000313" key="3">
    <source>
        <dbReference type="Proteomes" id="UP001525968"/>
    </source>
</evidence>
<proteinExistence type="predicted"/>
<keyword evidence="3" id="KW-1185">Reference proteome</keyword>
<dbReference type="Pfam" id="PF05545">
    <property type="entry name" value="FixQ"/>
    <property type="match status" value="1"/>
</dbReference>
<protein>
    <submittedName>
        <fullName evidence="2">Cbb3-type cytochrome c oxidase subunit 3</fullName>
    </submittedName>
</protein>
<evidence type="ECO:0000256" key="1">
    <source>
        <dbReference type="SAM" id="Phobius"/>
    </source>
</evidence>
<comment type="caution">
    <text evidence="2">The sequence shown here is derived from an EMBL/GenBank/DDBJ whole genome shotgun (WGS) entry which is preliminary data.</text>
</comment>
<feature type="transmembrane region" description="Helical" evidence="1">
    <location>
        <begin position="6"/>
        <end position="25"/>
    </location>
</feature>
<dbReference type="RefSeq" id="WP_261500916.1">
    <property type="nucleotide sequence ID" value="NZ_JAODYH010000006.1"/>
</dbReference>
<gene>
    <name evidence="2" type="ORF">N0K08_13510</name>
</gene>
<keyword evidence="1" id="KW-0472">Membrane</keyword>